<dbReference type="EMBL" id="AP006840">
    <property type="protein sequence ID" value="BAD39267.1"/>
    <property type="molecule type" value="Genomic_DNA"/>
</dbReference>
<dbReference type="KEGG" id="sth:STH282"/>
<name>Q67SS6_SYMTH</name>
<dbReference type="eggNOG" id="ENOG5033NCM">
    <property type="taxonomic scope" value="Bacteria"/>
</dbReference>
<dbReference type="STRING" id="292459.STH282"/>
<feature type="region of interest" description="Disordered" evidence="1">
    <location>
        <begin position="281"/>
        <end position="303"/>
    </location>
</feature>
<feature type="compositionally biased region" description="Pro residues" evidence="1">
    <location>
        <begin position="283"/>
        <end position="296"/>
    </location>
</feature>
<accession>Q67SS6</accession>
<evidence type="ECO:0000313" key="3">
    <source>
        <dbReference type="Proteomes" id="UP000000417"/>
    </source>
</evidence>
<evidence type="ECO:0000256" key="1">
    <source>
        <dbReference type="SAM" id="MobiDB-lite"/>
    </source>
</evidence>
<dbReference type="AlphaFoldDB" id="Q67SS6"/>
<protein>
    <submittedName>
        <fullName evidence="2">Uncharacterized protein</fullName>
    </submittedName>
</protein>
<dbReference type="HOGENOM" id="CLU_918060_0_0_9"/>
<proteinExistence type="predicted"/>
<gene>
    <name evidence="2" type="ordered locus">STH282</name>
</gene>
<evidence type="ECO:0000313" key="2">
    <source>
        <dbReference type="EMBL" id="BAD39267.1"/>
    </source>
</evidence>
<sequence length="303" mass="34276">MYTPPMQKSDMEPSLLARLVISPCGRNCGRASPETPICAQRRDGWVPHAELRGKISQSGSNAFDRLEDLLTSDVFGRLRYLPPDRGLIPVLQQAVNLQGNRGCPLPQTVSPEPDYQFWPWLKRCEPDVLIQLSGDEGKPFLVLVECKYRSPKSDRPGAEANGDVEERSALPDQLAREFLDLTDWLSEQGGDGILLYVTGHSVLPRSDLETSAAALAGEAGSNRGNRLRERFLDRTYWIGWPAMWAVFRELYTQEQDPYRRRILGDLLDLLAHKGYRRFRGWPEPNPAGPLPPPPSPVWYRRDT</sequence>
<dbReference type="Proteomes" id="UP000000417">
    <property type="component" value="Chromosome"/>
</dbReference>
<keyword evidence="3" id="KW-1185">Reference proteome</keyword>
<reference evidence="2 3" key="1">
    <citation type="journal article" date="2004" name="Nucleic Acids Res.">
        <title>Genome sequence of Symbiobacterium thermophilum, an uncultivable bacterium that depends on microbial commensalism.</title>
        <authorList>
            <person name="Ueda K."/>
            <person name="Yamashita A."/>
            <person name="Ishikawa J."/>
            <person name="Shimada M."/>
            <person name="Watsuji T."/>
            <person name="Morimura K."/>
            <person name="Ikeda H."/>
            <person name="Hattori M."/>
            <person name="Beppu T."/>
        </authorList>
    </citation>
    <scope>NUCLEOTIDE SEQUENCE [LARGE SCALE GENOMIC DNA]</scope>
    <source>
        <strain evidence="3">T / IAM 14863</strain>
    </source>
</reference>
<organism evidence="2 3">
    <name type="scientific">Symbiobacterium thermophilum (strain DSM 24528 / JCM 14929 / IAM 14863 / T)</name>
    <dbReference type="NCBI Taxonomy" id="292459"/>
    <lineage>
        <taxon>Bacteria</taxon>
        <taxon>Bacillati</taxon>
        <taxon>Bacillota</taxon>
        <taxon>Clostridia</taxon>
        <taxon>Eubacteriales</taxon>
        <taxon>Symbiobacteriaceae</taxon>
        <taxon>Symbiobacterium</taxon>
    </lineage>
</organism>